<dbReference type="GO" id="GO:0000796">
    <property type="term" value="C:condensin complex"/>
    <property type="evidence" value="ECO:0007669"/>
    <property type="project" value="TreeGrafter"/>
</dbReference>
<dbReference type="InterPro" id="IPR003395">
    <property type="entry name" value="RecF/RecN/SMC_N"/>
</dbReference>
<dbReference type="FunFam" id="3.40.50.300:FF:000585">
    <property type="entry name" value="Structural maintenance of chromosomes 4"/>
    <property type="match status" value="1"/>
</dbReference>
<feature type="compositionally biased region" description="Low complexity" evidence="13">
    <location>
        <begin position="217"/>
        <end position="227"/>
    </location>
</feature>
<feature type="region of interest" description="Disordered" evidence="13">
    <location>
        <begin position="1316"/>
        <end position="1384"/>
    </location>
</feature>
<feature type="compositionally biased region" description="Acidic residues" evidence="13">
    <location>
        <begin position="1318"/>
        <end position="1336"/>
    </location>
</feature>
<protein>
    <recommendedName>
        <fullName evidence="3">Structural maintenance of chromosomes protein 4</fullName>
    </recommendedName>
</protein>
<keyword evidence="11" id="KW-0131">Cell cycle</keyword>
<reference evidence="15 16" key="1">
    <citation type="journal article" date="2019" name="Fungal Biol. Biotechnol.">
        <title>Draft genome sequence of fastidious pathogen Ceratobasidium theobromae, which causes vascular-streak dieback in Theobroma cacao.</title>
        <authorList>
            <person name="Ali S.S."/>
            <person name="Asman A."/>
            <person name="Shao J."/>
            <person name="Firmansyah A.P."/>
            <person name="Susilo A.W."/>
            <person name="Rosmana A."/>
            <person name="McMahon P."/>
            <person name="Junaid M."/>
            <person name="Guest D."/>
            <person name="Kheng T.Y."/>
            <person name="Meinhardt L.W."/>
            <person name="Bailey B.A."/>
        </authorList>
    </citation>
    <scope>NUCLEOTIDE SEQUENCE [LARGE SCALE GENOMIC DNA]</scope>
    <source>
        <strain evidence="15 16">CT2</strain>
    </source>
</reference>
<proteinExistence type="inferred from homology"/>
<dbReference type="InterPro" id="IPR010935">
    <property type="entry name" value="SMC_hinge"/>
</dbReference>
<evidence type="ECO:0000256" key="11">
    <source>
        <dbReference type="ARBA" id="ARBA00023306"/>
    </source>
</evidence>
<dbReference type="Gene3D" id="3.40.50.300">
    <property type="entry name" value="P-loop containing nucleotide triphosphate hydrolases"/>
    <property type="match status" value="2"/>
</dbReference>
<keyword evidence="16" id="KW-1185">Reference proteome</keyword>
<evidence type="ECO:0000256" key="1">
    <source>
        <dbReference type="ARBA" id="ARBA00004123"/>
    </source>
</evidence>
<feature type="compositionally biased region" description="Polar residues" evidence="13">
    <location>
        <begin position="249"/>
        <end position="262"/>
    </location>
</feature>
<dbReference type="InterPro" id="IPR027417">
    <property type="entry name" value="P-loop_NTPase"/>
</dbReference>
<evidence type="ECO:0000256" key="6">
    <source>
        <dbReference type="ARBA" id="ARBA00022776"/>
    </source>
</evidence>
<feature type="compositionally biased region" description="Acidic residues" evidence="13">
    <location>
        <begin position="65"/>
        <end position="74"/>
    </location>
</feature>
<feature type="compositionally biased region" description="Polar residues" evidence="13">
    <location>
        <begin position="269"/>
        <end position="278"/>
    </location>
</feature>
<dbReference type="PANTHER" id="PTHR18937">
    <property type="entry name" value="STRUCTURAL MAINTENANCE OF CHROMOSOMES SMC FAMILY MEMBER"/>
    <property type="match status" value="1"/>
</dbReference>
<feature type="compositionally biased region" description="Basic residues" evidence="13">
    <location>
        <begin position="50"/>
        <end position="60"/>
    </location>
</feature>
<gene>
    <name evidence="15" type="ORF">CTheo_4808</name>
</gene>
<evidence type="ECO:0000256" key="8">
    <source>
        <dbReference type="ARBA" id="ARBA00023054"/>
    </source>
</evidence>
<evidence type="ECO:0000256" key="7">
    <source>
        <dbReference type="ARBA" id="ARBA00022840"/>
    </source>
</evidence>
<dbReference type="SUPFAM" id="SSF75553">
    <property type="entry name" value="Smc hinge domain"/>
    <property type="match status" value="1"/>
</dbReference>
<evidence type="ECO:0000256" key="3">
    <source>
        <dbReference type="ARBA" id="ARBA00018693"/>
    </source>
</evidence>
<dbReference type="InterPro" id="IPR036277">
    <property type="entry name" value="SMC_hinge_sf"/>
</dbReference>
<dbReference type="Pfam" id="PF06470">
    <property type="entry name" value="SMC_hinge"/>
    <property type="match status" value="1"/>
</dbReference>
<feature type="compositionally biased region" description="Basic and acidic residues" evidence="13">
    <location>
        <begin position="168"/>
        <end position="180"/>
    </location>
</feature>
<dbReference type="Pfam" id="PF02463">
    <property type="entry name" value="SMC_N"/>
    <property type="match status" value="1"/>
</dbReference>
<name>A0A5N5QJC2_9AGAM</name>
<evidence type="ECO:0000256" key="13">
    <source>
        <dbReference type="SAM" id="MobiDB-lite"/>
    </source>
</evidence>
<feature type="compositionally biased region" description="Acidic residues" evidence="13">
    <location>
        <begin position="181"/>
        <end position="191"/>
    </location>
</feature>
<dbReference type="OrthoDB" id="5575062at2759"/>
<dbReference type="SMART" id="SM00968">
    <property type="entry name" value="SMC_hinge"/>
    <property type="match status" value="1"/>
</dbReference>
<dbReference type="Gene3D" id="3.30.70.1620">
    <property type="match status" value="1"/>
</dbReference>
<feature type="region of interest" description="Disordered" evidence="13">
    <location>
        <begin position="835"/>
        <end position="865"/>
    </location>
</feature>
<dbReference type="Proteomes" id="UP000383932">
    <property type="component" value="Unassembled WGS sequence"/>
</dbReference>
<dbReference type="Gene3D" id="1.10.287.1490">
    <property type="match status" value="1"/>
</dbReference>
<keyword evidence="8 12" id="KW-0175">Coiled coil</keyword>
<feature type="region of interest" description="Disordered" evidence="13">
    <location>
        <begin position="1"/>
        <end position="304"/>
    </location>
</feature>
<evidence type="ECO:0000256" key="2">
    <source>
        <dbReference type="ARBA" id="ARBA00006005"/>
    </source>
</evidence>
<comment type="caution">
    <text evidence="15">The sequence shown here is derived from an EMBL/GenBank/DDBJ whole genome shotgun (WGS) entry which is preliminary data.</text>
</comment>
<feature type="domain" description="SMC hinge" evidence="14">
    <location>
        <begin position="885"/>
        <end position="1000"/>
    </location>
</feature>
<feature type="coiled-coil region" evidence="12">
    <location>
        <begin position="546"/>
        <end position="738"/>
    </location>
</feature>
<keyword evidence="5" id="KW-0547">Nucleotide-binding</keyword>
<feature type="coiled-coil region" evidence="12">
    <location>
        <begin position="1048"/>
        <end position="1162"/>
    </location>
</feature>
<evidence type="ECO:0000256" key="5">
    <source>
        <dbReference type="ARBA" id="ARBA00022741"/>
    </source>
</evidence>
<keyword evidence="6" id="KW-0498">Mitosis</keyword>
<keyword evidence="10" id="KW-0539">Nucleus</keyword>
<evidence type="ECO:0000259" key="14">
    <source>
        <dbReference type="SMART" id="SM00968"/>
    </source>
</evidence>
<keyword evidence="9" id="KW-0226">DNA condensation</keyword>
<evidence type="ECO:0000256" key="10">
    <source>
        <dbReference type="ARBA" id="ARBA00023242"/>
    </source>
</evidence>
<comment type="similarity">
    <text evidence="2">Belongs to the SMC family. SMC4 subfamily.</text>
</comment>
<accession>A0A5N5QJC2</accession>
<evidence type="ECO:0000256" key="4">
    <source>
        <dbReference type="ARBA" id="ARBA00022618"/>
    </source>
</evidence>
<feature type="compositionally biased region" description="Polar residues" evidence="13">
    <location>
        <begin position="8"/>
        <end position="19"/>
    </location>
</feature>
<dbReference type="GO" id="GO:0005524">
    <property type="term" value="F:ATP binding"/>
    <property type="evidence" value="ECO:0007669"/>
    <property type="project" value="UniProtKB-KW"/>
</dbReference>
<dbReference type="Gene3D" id="1.20.1060.20">
    <property type="match status" value="1"/>
</dbReference>
<evidence type="ECO:0000313" key="16">
    <source>
        <dbReference type="Proteomes" id="UP000383932"/>
    </source>
</evidence>
<dbReference type="GO" id="GO:0051301">
    <property type="term" value="P:cell division"/>
    <property type="evidence" value="ECO:0007669"/>
    <property type="project" value="UniProtKB-KW"/>
</dbReference>
<evidence type="ECO:0000256" key="12">
    <source>
        <dbReference type="SAM" id="Coils"/>
    </source>
</evidence>
<organism evidence="15 16">
    <name type="scientific">Ceratobasidium theobromae</name>
    <dbReference type="NCBI Taxonomy" id="1582974"/>
    <lineage>
        <taxon>Eukaryota</taxon>
        <taxon>Fungi</taxon>
        <taxon>Dikarya</taxon>
        <taxon>Basidiomycota</taxon>
        <taxon>Agaricomycotina</taxon>
        <taxon>Agaricomycetes</taxon>
        <taxon>Cantharellales</taxon>
        <taxon>Ceratobasidiaceae</taxon>
        <taxon>Ceratobasidium</taxon>
    </lineage>
</organism>
<evidence type="ECO:0000256" key="9">
    <source>
        <dbReference type="ARBA" id="ARBA00023067"/>
    </source>
</evidence>
<feature type="coiled-coil region" evidence="12">
    <location>
        <begin position="1206"/>
        <end position="1303"/>
    </location>
</feature>
<dbReference type="EMBL" id="SSOP01000091">
    <property type="protein sequence ID" value="KAB5591739.1"/>
    <property type="molecule type" value="Genomic_DNA"/>
</dbReference>
<dbReference type="SUPFAM" id="SSF57997">
    <property type="entry name" value="Tropomyosin"/>
    <property type="match status" value="1"/>
</dbReference>
<dbReference type="FunFam" id="3.40.50.300:FF:000481">
    <property type="entry name" value="Structural maintenance of chromosomes 4"/>
    <property type="match status" value="1"/>
</dbReference>
<feature type="compositionally biased region" description="Basic and acidic residues" evidence="13">
    <location>
        <begin position="1346"/>
        <end position="1384"/>
    </location>
</feature>
<comment type="subcellular location">
    <subcellularLocation>
        <location evidence="1">Nucleus</location>
    </subcellularLocation>
</comment>
<feature type="region of interest" description="Disordered" evidence="13">
    <location>
        <begin position="310"/>
        <end position="329"/>
    </location>
</feature>
<dbReference type="PANTHER" id="PTHR18937:SF172">
    <property type="entry name" value="STRUCTURAL MAINTENANCE OF CHROMOSOMES PROTEIN"/>
    <property type="match status" value="1"/>
</dbReference>
<keyword evidence="4" id="KW-0132">Cell division</keyword>
<dbReference type="GO" id="GO:0005634">
    <property type="term" value="C:nucleus"/>
    <property type="evidence" value="ECO:0007669"/>
    <property type="project" value="UniProtKB-SubCell"/>
</dbReference>
<keyword evidence="7" id="KW-0067">ATP-binding</keyword>
<feature type="compositionally biased region" description="Polar residues" evidence="13">
    <location>
        <begin position="198"/>
        <end position="213"/>
    </location>
</feature>
<dbReference type="SUPFAM" id="SSF52540">
    <property type="entry name" value="P-loop containing nucleoside triphosphate hydrolases"/>
    <property type="match status" value="1"/>
</dbReference>
<evidence type="ECO:0000313" key="15">
    <source>
        <dbReference type="EMBL" id="KAB5591739.1"/>
    </source>
</evidence>
<sequence length="1619" mass="181019">MPPRRSTRPSAESQSTSRPSKSRKAPEPIVVEGSESDDVQEIAPPPKAPPKAKRGRPAKNKVKEEEDLQDEQEIEQTVRSKGKAGGKASTVVPAKRRSNRQAVGEQTDRENTAGETTPAEDAPKRNVRRTSRQPSIAKAPLSKASSRRASGGRRKRGQDEGDQEEEAERPNKKLLIKEEPEPPSEAEEVASESEANKSKNGNGDTTTPASEQPSIGPAADSDAAPPSKGRWPSSKGKGKAKVNDKEQAGDQQSDDATFTPPRSQIKPPRSSQSTSHATPGSKVGAQSKARRNAIPESDTEEERDLLAEAAATPLRPRLGPRESLSVSASQIQQLNSQVEPNATEVPTGPKKRLVIHKMALVNFKSYAGRQEIGPFHKSFSAIVGPNGSGKSNTIDALLFVFGYRASKMRQGKLSELIHNSDEWPNLEMCSVEVWFREIIDLPGPDAYEVVPNSRLIVSRTAYKSNKSEYIINGRPSNYSEVTTLLKSRGIDLDHKRFLILQGEVESIAQMKPKAPNEHEDGLLEYLEDIIGTSRFKEPIEGALAEADKLAEERGEKMARLKIVEKEKAKLEAEKSEAEAFLRDQNDLVRAQSKLWQFNTYKCNKNIEATQNHIAALQDELSKEVEANASYIREAEELETQYKEQREAFDVLERELAKVSKSLSAQAKVEVGLEEKQKHVKAKEKKLQKSIAEDTHAKNEAKTWITNHTEQIEKSTKELAKLEKDLVVEERELEAIADSLKGKTQVFHDKIQAKQAELAPWQQKIAEREGALGVATRERDLLQSKAQNAAQAVEDANAAIQELNDEREVKHTELKTAKSDRDKLKKELQDAEKTLRDMGTRVEKLKSAAASSRNKRDEAKASNAQNTSRNAVLDSLIKLKTTGQIQGFHGRLGSLGTIPEEYDVAVTTAVGALNNMVVDTVEQAQACIDYLRKYNVGRANFYILEKLNVNPRSMEPIQTPNNAPRLFDLITLKDRKFAPAFYMAMRDTLVAPDLDTADRIAYSGKRWRVVTLGGQLIDLSGTMSGGGTRVSRGGMSSKLAADHVSPDVIRRYEEESEKAEQDHGSALAEMRSYERRVEELKRRAPEMDTIVSKLEMDIQGLELRIKDAEKRLRNVQNESKPNANDVKRIAALEKEIDSVENELTKLRAKAGAYEKDISDLQDKILEVGGVKLRSQRSKVDDIKGMIELANEQLFKAEAGKTKCEKDRKKYTASIESHEVALREAEEEMAALEADLQTCQADVQKLQKAVSQAEAAKDTYEENLKELKEELDEKLKLTLSFRAKQQELEQQISESEKELKAHKVKAKEFIQLHKRLRLEEIDDDDDDDEGNPMPETEEQQGAQEAVDEDRANEGDDSEPKVKTDPDAKQPKNSKHDPTELRIYTEDELSKMSRDRLVADVSILEEKVGNAKPNLNVLVEYRRREAEYLKKANEFEEVTKQRDEQKAKYEELRKQRLDEFMAGFNTISSKLKEMYQMITLGGNAELDLVDTMDPFSEGVNFSVMPPKKSWKNISNLSGGEKTLSSLALVFALHVFKPTPLYFMDEIDAALDFRNVSIVANYIKDRTKDAQFIIISLRNDMFELSHRLVGIYKTNNATRSICIDNKPLPSAPPPVTQNGAVKA</sequence>
<dbReference type="GO" id="GO:0007076">
    <property type="term" value="P:mitotic chromosome condensation"/>
    <property type="evidence" value="ECO:0007669"/>
    <property type="project" value="UniProtKB-ARBA"/>
</dbReference>
<feature type="compositionally biased region" description="Basic and acidic residues" evidence="13">
    <location>
        <begin position="835"/>
        <end position="845"/>
    </location>
</feature>